<proteinExistence type="predicted"/>
<comment type="caution">
    <text evidence="2">The sequence shown here is derived from an EMBL/GenBank/DDBJ whole genome shotgun (WGS) entry which is preliminary data.</text>
</comment>
<keyword evidence="3" id="KW-1185">Reference proteome</keyword>
<sequence length="96" mass="10620">MHIYYLVGFVCLVSIVLINADTSMADVTGTQSNRVGIHSSTVKNNSVTRLLSTMSVRAQEDTEERVNPSVSALEKLKIMLTPSKLTPDQLKKKLTR</sequence>
<dbReference type="Proteomes" id="UP000237271">
    <property type="component" value="Unassembled WGS sequence"/>
</dbReference>
<organism evidence="2 3">
    <name type="scientific">Phytophthora palmivora</name>
    <dbReference type="NCBI Taxonomy" id="4796"/>
    <lineage>
        <taxon>Eukaryota</taxon>
        <taxon>Sar</taxon>
        <taxon>Stramenopiles</taxon>
        <taxon>Oomycota</taxon>
        <taxon>Peronosporomycetes</taxon>
        <taxon>Peronosporales</taxon>
        <taxon>Peronosporaceae</taxon>
        <taxon>Phytophthora</taxon>
    </lineage>
</organism>
<dbReference type="AlphaFoldDB" id="A0A2P4YR02"/>
<keyword evidence="1" id="KW-0732">Signal</keyword>
<evidence type="ECO:0000256" key="1">
    <source>
        <dbReference type="SAM" id="SignalP"/>
    </source>
</evidence>
<evidence type="ECO:0000313" key="3">
    <source>
        <dbReference type="Proteomes" id="UP000237271"/>
    </source>
</evidence>
<feature type="signal peptide" evidence="1">
    <location>
        <begin position="1"/>
        <end position="20"/>
    </location>
</feature>
<evidence type="ECO:0000313" key="2">
    <source>
        <dbReference type="EMBL" id="POM80241.1"/>
    </source>
</evidence>
<gene>
    <name evidence="2" type="ORF">PHPALM_1952</name>
</gene>
<feature type="chain" id="PRO_5015169971" evidence="1">
    <location>
        <begin position="21"/>
        <end position="96"/>
    </location>
</feature>
<name>A0A2P4YR02_9STRA</name>
<protein>
    <submittedName>
        <fullName evidence="2">RxLR effector</fullName>
    </submittedName>
</protein>
<dbReference type="EMBL" id="NCKW01000606">
    <property type="protein sequence ID" value="POM80241.1"/>
    <property type="molecule type" value="Genomic_DNA"/>
</dbReference>
<accession>A0A2P4YR02</accession>
<reference evidence="2 3" key="1">
    <citation type="journal article" date="2017" name="Genome Biol. Evol.">
        <title>Phytophthora megakarya and P. palmivora, closely related causal agents of cacao black pod rot, underwent increases in genome sizes and gene numbers by different mechanisms.</title>
        <authorList>
            <person name="Ali S.S."/>
            <person name="Shao J."/>
            <person name="Lary D.J."/>
            <person name="Kronmiller B."/>
            <person name="Shen D."/>
            <person name="Strem M.D."/>
            <person name="Amoako-Attah I."/>
            <person name="Akrofi A.Y."/>
            <person name="Begoude B.A."/>
            <person name="Ten Hoopen G.M."/>
            <person name="Coulibaly K."/>
            <person name="Kebe B.I."/>
            <person name="Melnick R.L."/>
            <person name="Guiltinan M.J."/>
            <person name="Tyler B.M."/>
            <person name="Meinhardt L.W."/>
            <person name="Bailey B.A."/>
        </authorList>
    </citation>
    <scope>NUCLEOTIDE SEQUENCE [LARGE SCALE GENOMIC DNA]</scope>
    <source>
        <strain evidence="3">sbr112.9</strain>
    </source>
</reference>